<dbReference type="Proteomes" id="UP000292052">
    <property type="component" value="Unassembled WGS sequence"/>
</dbReference>
<keyword evidence="5" id="KW-0539">Nucleus</keyword>
<name>A0A482VDP0_ASBVE</name>
<organism evidence="7 8">
    <name type="scientific">Asbolus verrucosus</name>
    <name type="common">Desert ironclad beetle</name>
    <dbReference type="NCBI Taxonomy" id="1661398"/>
    <lineage>
        <taxon>Eukaryota</taxon>
        <taxon>Metazoa</taxon>
        <taxon>Ecdysozoa</taxon>
        <taxon>Arthropoda</taxon>
        <taxon>Hexapoda</taxon>
        <taxon>Insecta</taxon>
        <taxon>Pterygota</taxon>
        <taxon>Neoptera</taxon>
        <taxon>Endopterygota</taxon>
        <taxon>Coleoptera</taxon>
        <taxon>Polyphaga</taxon>
        <taxon>Cucujiformia</taxon>
        <taxon>Tenebrionidae</taxon>
        <taxon>Pimeliinae</taxon>
        <taxon>Asbolus</taxon>
    </lineage>
</organism>
<evidence type="ECO:0000313" key="7">
    <source>
        <dbReference type="EMBL" id="RZB54424.1"/>
    </source>
</evidence>
<evidence type="ECO:0000313" key="8">
    <source>
        <dbReference type="Proteomes" id="UP000292052"/>
    </source>
</evidence>
<dbReference type="GO" id="GO:0034388">
    <property type="term" value="C:Pwp2p-containing subcomplex of 90S preribosome"/>
    <property type="evidence" value="ECO:0007669"/>
    <property type="project" value="TreeGrafter"/>
</dbReference>
<evidence type="ECO:0000256" key="1">
    <source>
        <dbReference type="ARBA" id="ARBA00004604"/>
    </source>
</evidence>
<dbReference type="OrthoDB" id="1935146at2759"/>
<evidence type="ECO:0000256" key="6">
    <source>
        <dbReference type="SAM" id="MobiDB-lite"/>
    </source>
</evidence>
<evidence type="ECO:0000256" key="3">
    <source>
        <dbReference type="ARBA" id="ARBA00022574"/>
    </source>
</evidence>
<dbReference type="PANTHER" id="PTHR18359">
    <property type="entry name" value="WD-REPEAT PROTEIN-RELATED"/>
    <property type="match status" value="1"/>
</dbReference>
<feature type="region of interest" description="Disordered" evidence="6">
    <location>
        <begin position="56"/>
        <end position="96"/>
    </location>
</feature>
<comment type="subcellular location">
    <subcellularLocation>
        <location evidence="1">Nucleus</location>
        <location evidence="1">Nucleolus</location>
    </subcellularLocation>
</comment>
<dbReference type="STRING" id="1661398.A0A482VDP0"/>
<keyword evidence="4" id="KW-0677">Repeat</keyword>
<dbReference type="AlphaFoldDB" id="A0A482VDP0"/>
<dbReference type="GO" id="GO:0032040">
    <property type="term" value="C:small-subunit processome"/>
    <property type="evidence" value="ECO:0007669"/>
    <property type="project" value="TreeGrafter"/>
</dbReference>
<reference evidence="7 8" key="1">
    <citation type="submission" date="2017-03" db="EMBL/GenBank/DDBJ databases">
        <title>Genome of the blue death feigning beetle - Asbolus verrucosus.</title>
        <authorList>
            <person name="Rider S.D."/>
        </authorList>
    </citation>
    <scope>NUCLEOTIDE SEQUENCE [LARGE SCALE GENOMIC DNA]</scope>
    <source>
        <strain evidence="7">Butters</strain>
        <tissue evidence="7">Head and leg muscle</tissue>
    </source>
</reference>
<gene>
    <name evidence="7" type="ORF">BDFB_014241</name>
</gene>
<dbReference type="PANTHER" id="PTHR18359:SF0">
    <property type="entry name" value="U3 SMALL NUCLEOLAR RNA-ASSOCIATED PROTEIN 18 HOMOLOG"/>
    <property type="match status" value="1"/>
</dbReference>
<keyword evidence="8" id="KW-1185">Reference proteome</keyword>
<protein>
    <submittedName>
        <fullName evidence="7">Uncharacterized protein</fullName>
    </submittedName>
</protein>
<accession>A0A482VDP0</accession>
<sequence length="249" mass="27666">MPKQNRKRRHEFVSNDVEYEIDAPKNKFRPFDEETQAEEEQLNKILFGGASSFLKSLEEAEQETGASCSNIDSGVGEDSGDSEMKERNPAWYDEDDDGIEVGQALDVQGRKLPAGGINDRGNKYSSLLKHKFNSIMGTPAWASLDKNKSQDSDSDDEILQSCGFIRKATKANLTSEILEFKKVKDLNSETYGEGPYINAVEFHPTSQVALVTGLTRFKKFVVSPDSKFIAAAGEWGEAIFYMDIAIVGK</sequence>
<keyword evidence="2" id="KW-0698">rRNA processing</keyword>
<keyword evidence="3" id="KW-0853">WD repeat</keyword>
<evidence type="ECO:0000256" key="4">
    <source>
        <dbReference type="ARBA" id="ARBA00022737"/>
    </source>
</evidence>
<dbReference type="GO" id="GO:0006364">
    <property type="term" value="P:rRNA processing"/>
    <property type="evidence" value="ECO:0007669"/>
    <property type="project" value="UniProtKB-KW"/>
</dbReference>
<evidence type="ECO:0000256" key="5">
    <source>
        <dbReference type="ARBA" id="ARBA00023242"/>
    </source>
</evidence>
<evidence type="ECO:0000256" key="2">
    <source>
        <dbReference type="ARBA" id="ARBA00022552"/>
    </source>
</evidence>
<comment type="caution">
    <text evidence="7">The sequence shown here is derived from an EMBL/GenBank/DDBJ whole genome shotgun (WGS) entry which is preliminary data.</text>
</comment>
<dbReference type="InterPro" id="IPR045161">
    <property type="entry name" value="Utp18"/>
</dbReference>
<proteinExistence type="predicted"/>
<dbReference type="EMBL" id="QDEB01110707">
    <property type="protein sequence ID" value="RZB54424.1"/>
    <property type="molecule type" value="Genomic_DNA"/>
</dbReference>